<dbReference type="InterPro" id="IPR002675">
    <property type="entry name" value="Ribosomal_eL38"/>
</dbReference>
<dbReference type="PANTHER" id="PTHR10965:SF0">
    <property type="entry name" value="LARGE RIBOSOMAL SUBUNIT PROTEIN EL38"/>
    <property type="match status" value="1"/>
</dbReference>
<dbReference type="GO" id="GO:0006412">
    <property type="term" value="P:translation"/>
    <property type="evidence" value="ECO:0007669"/>
    <property type="project" value="InterPro"/>
</dbReference>
<dbReference type="GO" id="GO:1990904">
    <property type="term" value="C:ribonucleoprotein complex"/>
    <property type="evidence" value="ECO:0007669"/>
    <property type="project" value="UniProtKB-KW"/>
</dbReference>
<gene>
    <name evidence="5" type="ORF">LSAT_V11C300109870</name>
</gene>
<comment type="caution">
    <text evidence="5">The sequence shown here is derived from an EMBL/GenBank/DDBJ whole genome shotgun (WGS) entry which is preliminary data.</text>
</comment>
<keyword evidence="2 4" id="KW-0689">Ribosomal protein</keyword>
<dbReference type="GO" id="GO:0003735">
    <property type="term" value="F:structural constituent of ribosome"/>
    <property type="evidence" value="ECO:0007669"/>
    <property type="project" value="InterPro"/>
</dbReference>
<protein>
    <submittedName>
        <fullName evidence="5">Uncharacterized protein</fullName>
    </submittedName>
</protein>
<dbReference type="Gene3D" id="3.30.720.90">
    <property type="match status" value="1"/>
</dbReference>
<proteinExistence type="inferred from homology"/>
<reference evidence="5 6" key="1">
    <citation type="journal article" date="2017" name="Nat. Commun.">
        <title>Genome assembly with in vitro proximity ligation data and whole-genome triplication in lettuce.</title>
        <authorList>
            <person name="Reyes-Chin-Wo S."/>
            <person name="Wang Z."/>
            <person name="Yang X."/>
            <person name="Kozik A."/>
            <person name="Arikit S."/>
            <person name="Song C."/>
            <person name="Xia L."/>
            <person name="Froenicke L."/>
            <person name="Lavelle D.O."/>
            <person name="Truco M.J."/>
            <person name="Xia R."/>
            <person name="Zhu S."/>
            <person name="Xu C."/>
            <person name="Xu H."/>
            <person name="Xu X."/>
            <person name="Cox K."/>
            <person name="Korf I."/>
            <person name="Meyers B.C."/>
            <person name="Michelmore R.W."/>
        </authorList>
    </citation>
    <scope>NUCLEOTIDE SEQUENCE [LARGE SCALE GENOMIC DNA]</scope>
    <source>
        <strain evidence="6">cv. Salinas</strain>
        <tissue evidence="5">Seedlings</tissue>
    </source>
</reference>
<accession>A0A9R1XJB1</accession>
<organism evidence="5 6">
    <name type="scientific">Lactuca sativa</name>
    <name type="common">Garden lettuce</name>
    <dbReference type="NCBI Taxonomy" id="4236"/>
    <lineage>
        <taxon>Eukaryota</taxon>
        <taxon>Viridiplantae</taxon>
        <taxon>Streptophyta</taxon>
        <taxon>Embryophyta</taxon>
        <taxon>Tracheophyta</taxon>
        <taxon>Spermatophyta</taxon>
        <taxon>Magnoliopsida</taxon>
        <taxon>eudicotyledons</taxon>
        <taxon>Gunneridae</taxon>
        <taxon>Pentapetalae</taxon>
        <taxon>asterids</taxon>
        <taxon>campanulids</taxon>
        <taxon>Asterales</taxon>
        <taxon>Asteraceae</taxon>
        <taxon>Cichorioideae</taxon>
        <taxon>Cichorieae</taxon>
        <taxon>Lactucinae</taxon>
        <taxon>Lactuca</taxon>
    </lineage>
</organism>
<evidence type="ECO:0000313" key="6">
    <source>
        <dbReference type="Proteomes" id="UP000235145"/>
    </source>
</evidence>
<evidence type="ECO:0000256" key="3">
    <source>
        <dbReference type="ARBA" id="ARBA00023274"/>
    </source>
</evidence>
<dbReference type="Pfam" id="PF01781">
    <property type="entry name" value="Ribosomal_L38e"/>
    <property type="match status" value="1"/>
</dbReference>
<dbReference type="PANTHER" id="PTHR10965">
    <property type="entry name" value="60S RIBOSOMAL PROTEIN L38"/>
    <property type="match status" value="1"/>
</dbReference>
<evidence type="ECO:0000256" key="1">
    <source>
        <dbReference type="ARBA" id="ARBA00007803"/>
    </source>
</evidence>
<evidence type="ECO:0000256" key="2">
    <source>
        <dbReference type="ARBA" id="ARBA00022980"/>
    </source>
</evidence>
<evidence type="ECO:0000256" key="4">
    <source>
        <dbReference type="RuleBase" id="RU003445"/>
    </source>
</evidence>
<dbReference type="EMBL" id="NBSK02000003">
    <property type="protein sequence ID" value="KAJ0216820.1"/>
    <property type="molecule type" value="Genomic_DNA"/>
</dbReference>
<dbReference type="InterPro" id="IPR038464">
    <property type="entry name" value="Ribosomal_eL38_sf"/>
</dbReference>
<name>A0A9R1XJB1_LACSA</name>
<sequence>MLFCLLCCFISQPKQIHEIKDFLLTARRKDARSVKIKRSKDVVKFKDLSFALWKGFLVEIIFLDVIQLLVMASCMNLSPFWSSGYETFYSGTGYLLLFRHIEYDLIMNGQKVLDQNL</sequence>
<dbReference type="Proteomes" id="UP000235145">
    <property type="component" value="Unassembled WGS sequence"/>
</dbReference>
<keyword evidence="6" id="KW-1185">Reference proteome</keyword>
<dbReference type="AlphaFoldDB" id="A0A9R1XJB1"/>
<keyword evidence="3 4" id="KW-0687">Ribonucleoprotein</keyword>
<comment type="similarity">
    <text evidence="1 4">Belongs to the eukaryotic ribosomal protein eL38 family.</text>
</comment>
<dbReference type="GO" id="GO:0005840">
    <property type="term" value="C:ribosome"/>
    <property type="evidence" value="ECO:0007669"/>
    <property type="project" value="UniProtKB-KW"/>
</dbReference>
<evidence type="ECO:0000313" key="5">
    <source>
        <dbReference type="EMBL" id="KAJ0216820.1"/>
    </source>
</evidence>